<dbReference type="InterPro" id="IPR058467">
    <property type="entry name" value="DUF8154"/>
</dbReference>
<organism evidence="2 3">
    <name type="scientific">Halostagnicola kamekurae</name>
    <dbReference type="NCBI Taxonomy" id="619731"/>
    <lineage>
        <taxon>Archaea</taxon>
        <taxon>Methanobacteriati</taxon>
        <taxon>Methanobacteriota</taxon>
        <taxon>Stenosarchaea group</taxon>
        <taxon>Halobacteria</taxon>
        <taxon>Halobacteriales</taxon>
        <taxon>Natrialbaceae</taxon>
        <taxon>Halostagnicola</taxon>
    </lineage>
</organism>
<evidence type="ECO:0000313" key="2">
    <source>
        <dbReference type="EMBL" id="SFS66904.1"/>
    </source>
</evidence>
<proteinExistence type="predicted"/>
<dbReference type="AlphaFoldDB" id="A0A1I6RQE5"/>
<gene>
    <name evidence="2" type="ORF">SAMN04488556_1990</name>
</gene>
<protein>
    <recommendedName>
        <fullName evidence="1">DUF8154 domain-containing protein</fullName>
    </recommendedName>
</protein>
<feature type="domain" description="DUF8154" evidence="1">
    <location>
        <begin position="3"/>
        <end position="144"/>
    </location>
</feature>
<name>A0A1I6RQE5_9EURY</name>
<dbReference type="EMBL" id="FOZS01000002">
    <property type="protein sequence ID" value="SFS66904.1"/>
    <property type="molecule type" value="Genomic_DNA"/>
</dbReference>
<evidence type="ECO:0000313" key="3">
    <source>
        <dbReference type="Proteomes" id="UP000199199"/>
    </source>
</evidence>
<accession>A0A1I6RQE5</accession>
<dbReference type="Proteomes" id="UP000199199">
    <property type="component" value="Unassembled WGS sequence"/>
</dbReference>
<evidence type="ECO:0000259" key="1">
    <source>
        <dbReference type="Pfam" id="PF26481"/>
    </source>
</evidence>
<sequence>MSDPNKLLDQITAAEDAFGHAHGQPIFEPELNASPTADDGEVQIQKACRLLKLTRELDGIGDYYGAILEHSFIVIEHTFQGYLIVIAGTDPKELRNHDSPYEFAKGQIPLEDSTIESLKSLYDNRRTEHYYGTTVTTEQQAKRM</sequence>
<dbReference type="Pfam" id="PF26481">
    <property type="entry name" value="DUF8154"/>
    <property type="match status" value="1"/>
</dbReference>
<dbReference type="RefSeq" id="WP_092904161.1">
    <property type="nucleotide sequence ID" value="NZ_FOZS01000002.1"/>
</dbReference>
<keyword evidence="3" id="KW-1185">Reference proteome</keyword>
<dbReference type="OrthoDB" id="237859at2157"/>
<reference evidence="3" key="1">
    <citation type="submission" date="2016-10" db="EMBL/GenBank/DDBJ databases">
        <authorList>
            <person name="Varghese N."/>
            <person name="Submissions S."/>
        </authorList>
    </citation>
    <scope>NUCLEOTIDE SEQUENCE [LARGE SCALE GENOMIC DNA]</scope>
    <source>
        <strain evidence="3">DSM 22427</strain>
    </source>
</reference>